<dbReference type="PANTHER" id="PTHR43280:SF2">
    <property type="entry name" value="HTH-TYPE TRANSCRIPTIONAL REGULATOR EXSA"/>
    <property type="match status" value="1"/>
</dbReference>
<evidence type="ECO:0000313" key="8">
    <source>
        <dbReference type="Proteomes" id="UP000838160"/>
    </source>
</evidence>
<evidence type="ECO:0000256" key="5">
    <source>
        <dbReference type="SAM" id="Phobius"/>
    </source>
</evidence>
<dbReference type="RefSeq" id="WP_237483815.1">
    <property type="nucleotide sequence ID" value="NZ_CAKLCM010000002.1"/>
</dbReference>
<evidence type="ECO:0000256" key="4">
    <source>
        <dbReference type="SAM" id="MobiDB-lite"/>
    </source>
</evidence>
<feature type="domain" description="HTH araC/xylS-type" evidence="6">
    <location>
        <begin position="68"/>
        <end position="166"/>
    </location>
</feature>
<feature type="transmembrane region" description="Helical" evidence="5">
    <location>
        <begin position="6"/>
        <end position="25"/>
    </location>
</feature>
<dbReference type="InterPro" id="IPR018060">
    <property type="entry name" value="HTH_AraC"/>
</dbReference>
<evidence type="ECO:0000256" key="1">
    <source>
        <dbReference type="ARBA" id="ARBA00023015"/>
    </source>
</evidence>
<dbReference type="Proteomes" id="UP000838160">
    <property type="component" value="Unassembled WGS sequence"/>
</dbReference>
<dbReference type="Pfam" id="PF12833">
    <property type="entry name" value="HTH_18"/>
    <property type="match status" value="1"/>
</dbReference>
<name>A0ABN8DHH5_9VIBR</name>
<evidence type="ECO:0000313" key="7">
    <source>
        <dbReference type="EMBL" id="CAH0525119.1"/>
    </source>
</evidence>
<keyword evidence="5" id="KW-0812">Transmembrane</keyword>
<keyword evidence="3" id="KW-0804">Transcription</keyword>
<dbReference type="InterPro" id="IPR020449">
    <property type="entry name" value="Tscrpt_reg_AraC-type_HTH"/>
</dbReference>
<evidence type="ECO:0000256" key="2">
    <source>
        <dbReference type="ARBA" id="ARBA00023125"/>
    </source>
</evidence>
<accession>A0ABN8DHH5</accession>
<dbReference type="SUPFAM" id="SSF46689">
    <property type="entry name" value="Homeodomain-like"/>
    <property type="match status" value="2"/>
</dbReference>
<comment type="caution">
    <text evidence="7">The sequence shown here is derived from an EMBL/GenBank/DDBJ whole genome shotgun (WGS) entry which is preliminary data.</text>
</comment>
<feature type="region of interest" description="Disordered" evidence="4">
    <location>
        <begin position="42"/>
        <end position="63"/>
    </location>
</feature>
<proteinExistence type="predicted"/>
<evidence type="ECO:0000256" key="3">
    <source>
        <dbReference type="ARBA" id="ARBA00023163"/>
    </source>
</evidence>
<keyword evidence="5" id="KW-0472">Membrane</keyword>
<dbReference type="SMART" id="SM00342">
    <property type="entry name" value="HTH_ARAC"/>
    <property type="match status" value="1"/>
</dbReference>
<keyword evidence="1" id="KW-0805">Transcription regulation</keyword>
<reference evidence="7" key="1">
    <citation type="submission" date="2021-12" db="EMBL/GenBank/DDBJ databases">
        <authorList>
            <person name="Rodrigo-Torres L."/>
            <person name="Arahal R. D."/>
            <person name="Lucena T."/>
        </authorList>
    </citation>
    <scope>NUCLEOTIDE SEQUENCE</scope>
    <source>
        <strain evidence="7">CECT 8226</strain>
    </source>
</reference>
<dbReference type="InterPro" id="IPR009057">
    <property type="entry name" value="Homeodomain-like_sf"/>
</dbReference>
<gene>
    <name evidence="7" type="primary">rhaR_1</name>
    <name evidence="7" type="ORF">VHP8226_00785</name>
</gene>
<dbReference type="PROSITE" id="PS00041">
    <property type="entry name" value="HTH_ARAC_FAMILY_1"/>
    <property type="match status" value="1"/>
</dbReference>
<organism evidence="7 8">
    <name type="scientific">Vibrio hippocampi</name>
    <dbReference type="NCBI Taxonomy" id="654686"/>
    <lineage>
        <taxon>Bacteria</taxon>
        <taxon>Pseudomonadati</taxon>
        <taxon>Pseudomonadota</taxon>
        <taxon>Gammaproteobacteria</taxon>
        <taxon>Vibrionales</taxon>
        <taxon>Vibrionaceae</taxon>
        <taxon>Vibrio</taxon>
    </lineage>
</organism>
<dbReference type="Gene3D" id="1.10.10.60">
    <property type="entry name" value="Homeodomain-like"/>
    <property type="match status" value="2"/>
</dbReference>
<protein>
    <submittedName>
        <fullName evidence="7">HTH-type transcriptional activator RhaR</fullName>
    </submittedName>
</protein>
<keyword evidence="8" id="KW-1185">Reference proteome</keyword>
<dbReference type="PANTHER" id="PTHR43280">
    <property type="entry name" value="ARAC-FAMILY TRANSCRIPTIONAL REGULATOR"/>
    <property type="match status" value="1"/>
</dbReference>
<dbReference type="PROSITE" id="PS01124">
    <property type="entry name" value="HTH_ARAC_FAMILY_2"/>
    <property type="match status" value="1"/>
</dbReference>
<keyword evidence="5" id="KW-1133">Transmembrane helix</keyword>
<keyword evidence="2" id="KW-0238">DNA-binding</keyword>
<sequence>MTDFLYLCYFVILHLLLVALLVYVLQLRYRLKQRHTVQTSTFSQVQDPAQNDSQITSSTPQTSEAWRDKVSSLISQHLHQTGLHTGDIAQMLYMSKRSFQRRFKAEFEMTFGSYLMMVRMTSAKALLQESLLVSEVAARCGYSDLSYFCFCFKQYYGVSPSHYLPQRPHQLTQRHNNKPDDR</sequence>
<evidence type="ECO:0000259" key="6">
    <source>
        <dbReference type="PROSITE" id="PS01124"/>
    </source>
</evidence>
<dbReference type="EMBL" id="CAKLCM010000002">
    <property type="protein sequence ID" value="CAH0525119.1"/>
    <property type="molecule type" value="Genomic_DNA"/>
</dbReference>
<dbReference type="PRINTS" id="PR00032">
    <property type="entry name" value="HTHARAC"/>
</dbReference>
<dbReference type="InterPro" id="IPR018062">
    <property type="entry name" value="HTH_AraC-typ_CS"/>
</dbReference>